<keyword evidence="7" id="KW-1185">Reference proteome</keyword>
<keyword evidence="2" id="KW-0472">Membrane</keyword>
<feature type="domain" description="SpaA-like prealbumin fold" evidence="5">
    <location>
        <begin position="397"/>
        <end position="501"/>
    </location>
</feature>
<feature type="chain" id="PRO_5043120017" evidence="3">
    <location>
        <begin position="32"/>
        <end position="570"/>
    </location>
</feature>
<dbReference type="NCBIfam" id="TIGR04226">
    <property type="entry name" value="RrgB_K2N_iso_D2"/>
    <property type="match status" value="1"/>
</dbReference>
<dbReference type="KEGG" id="cku:UL82_00215"/>
<feature type="region of interest" description="Disordered" evidence="1">
    <location>
        <begin position="350"/>
        <end position="387"/>
    </location>
</feature>
<protein>
    <submittedName>
        <fullName evidence="6">Fimbrial isopeptide formation D2 domain</fullName>
    </submittedName>
</protein>
<dbReference type="InterPro" id="IPR013783">
    <property type="entry name" value="Ig-like_fold"/>
</dbReference>
<gene>
    <name evidence="6" type="ORF">UL82_00215</name>
</gene>
<sequence length="570" mass="61888">MYIKTSIGRRVVCSVGVAALLTSVAAIPATAQEPVPVADSIVAPAASNNGFGNIDSKRKGSITIHKHEHQQGDQVKPGNPETGEYQGDPKEGISGVEFTYYKLGLDLKKDNKDWDKLGEFNKSVPQDACTPDGLKKLKETFPSMDSQGKKVVTDQEGKAKVDDLDLDGYLICETNAPANVIDKAAPFIVTLPYPYASDGQEDSDKTTKWIYDVHVFPKNAKTRLNKTVEQQQNHGFGIGSEVHFPVTAEVPRIAEGRTFKHFYLVDPMDPRFKKDSLKVSSVTLDGKPLEEGDYTVTVKDHMVTVSFTRQGLEKLAKSAGKKVVAVFSGELEKLDAEKREYGRIQNRAYIYTDTQPKPDDDVPPEPPITPPTIPPTDPPNEDDIPPNVTPEVKTFWGNLVIKKIDAADKKTGLAGAKFKVYAAKNPYPNSSGECSKEYDPKDVVKKAGKTGEDLEVTTNDQGTAEFQGLFVSDDQNDPKSKGFRCYVLVETAAPAGFVTPQGENAAHAVAVEIGKTPENEYGATISNVKRDVPEIPLTGGRGVTLMLLAGGILMIIAIGAGVVVVRRARD</sequence>
<dbReference type="Pfam" id="PF17802">
    <property type="entry name" value="SpaA"/>
    <property type="match status" value="1"/>
</dbReference>
<feature type="signal peptide" evidence="3">
    <location>
        <begin position="1"/>
        <end position="31"/>
    </location>
</feature>
<dbReference type="STRING" id="35755.UL82_00215"/>
<evidence type="ECO:0000256" key="3">
    <source>
        <dbReference type="SAM" id="SignalP"/>
    </source>
</evidence>
<dbReference type="Pfam" id="PF16555">
    <property type="entry name" value="GramPos_pilinD1"/>
    <property type="match status" value="1"/>
</dbReference>
<accession>A0A0F6TCQ7</accession>
<dbReference type="HOGENOM" id="CLU_029024_2_0_11"/>
<keyword evidence="2" id="KW-0812">Transmembrane</keyword>
<evidence type="ECO:0000313" key="6">
    <source>
        <dbReference type="EMBL" id="AKE40286.1"/>
    </source>
</evidence>
<proteinExistence type="predicted"/>
<dbReference type="InterPro" id="IPR026466">
    <property type="entry name" value="Fim_isopep_form_D2_dom"/>
</dbReference>
<keyword evidence="2" id="KW-1133">Transmembrane helix</keyword>
<dbReference type="EMBL" id="CP011312">
    <property type="protein sequence ID" value="AKE40286.1"/>
    <property type="molecule type" value="Genomic_DNA"/>
</dbReference>
<dbReference type="NCBIfam" id="NF033902">
    <property type="entry name" value="iso_D2_wall_anc"/>
    <property type="match status" value="1"/>
</dbReference>
<dbReference type="Gene3D" id="2.60.40.10">
    <property type="entry name" value="Immunoglobulins"/>
    <property type="match status" value="2"/>
</dbReference>
<dbReference type="OrthoDB" id="3199332at2"/>
<dbReference type="Gene3D" id="2.60.40.740">
    <property type="match status" value="1"/>
</dbReference>
<dbReference type="GO" id="GO:0005975">
    <property type="term" value="P:carbohydrate metabolic process"/>
    <property type="evidence" value="ECO:0007669"/>
    <property type="project" value="UniProtKB-ARBA"/>
</dbReference>
<evidence type="ECO:0000256" key="1">
    <source>
        <dbReference type="SAM" id="MobiDB-lite"/>
    </source>
</evidence>
<dbReference type="InterPro" id="IPR048052">
    <property type="entry name" value="FM1-like"/>
</dbReference>
<feature type="compositionally biased region" description="Pro residues" evidence="1">
    <location>
        <begin position="364"/>
        <end position="378"/>
    </location>
</feature>
<feature type="region of interest" description="Disordered" evidence="1">
    <location>
        <begin position="65"/>
        <end position="89"/>
    </location>
</feature>
<keyword evidence="3" id="KW-0732">Signal</keyword>
<dbReference type="InterPro" id="IPR032364">
    <property type="entry name" value="GramPos_pilinD1_N"/>
</dbReference>
<reference evidence="6 7" key="1">
    <citation type="journal article" date="2015" name="Genome Announc.">
        <title>Complete Genome Sequence of Corynebacterium kutscheri DSM 20755, a Corynebacterial Type Strain with Remarkably Low G+C Content of Chromosomal DNA.</title>
        <authorList>
            <person name="Ruckert C."/>
            <person name="Albersmeier A."/>
            <person name="Winkler A."/>
            <person name="Tauch A."/>
        </authorList>
    </citation>
    <scope>NUCLEOTIDE SEQUENCE [LARGE SCALE GENOMIC DNA]</scope>
    <source>
        <strain evidence="6 7">DSM 20755</strain>
    </source>
</reference>
<dbReference type="InterPro" id="IPR041033">
    <property type="entry name" value="SpaA_PFL_dom_1"/>
</dbReference>
<organism evidence="6 7">
    <name type="scientific">Corynebacterium kutscheri</name>
    <dbReference type="NCBI Taxonomy" id="35755"/>
    <lineage>
        <taxon>Bacteria</taxon>
        <taxon>Bacillati</taxon>
        <taxon>Actinomycetota</taxon>
        <taxon>Actinomycetes</taxon>
        <taxon>Mycobacteriales</taxon>
        <taxon>Corynebacteriaceae</taxon>
        <taxon>Corynebacterium</taxon>
    </lineage>
</organism>
<evidence type="ECO:0000259" key="4">
    <source>
        <dbReference type="Pfam" id="PF16555"/>
    </source>
</evidence>
<dbReference type="Proteomes" id="UP000033457">
    <property type="component" value="Chromosome"/>
</dbReference>
<feature type="domain" description="Gram-positive pilin subunit D1 N-terminal" evidence="4">
    <location>
        <begin position="59"/>
        <end position="219"/>
    </location>
</feature>
<evidence type="ECO:0000313" key="7">
    <source>
        <dbReference type="Proteomes" id="UP000033457"/>
    </source>
</evidence>
<name>A0A0F6TCQ7_9CORY</name>
<evidence type="ECO:0000256" key="2">
    <source>
        <dbReference type="SAM" id="Phobius"/>
    </source>
</evidence>
<feature type="transmembrane region" description="Helical" evidence="2">
    <location>
        <begin position="543"/>
        <end position="565"/>
    </location>
</feature>
<evidence type="ECO:0000259" key="5">
    <source>
        <dbReference type="Pfam" id="PF17802"/>
    </source>
</evidence>
<dbReference type="AlphaFoldDB" id="A0A0F6TCQ7"/>